<dbReference type="Gene3D" id="3.40.50.300">
    <property type="entry name" value="P-loop containing nucleotide triphosphate hydrolases"/>
    <property type="match status" value="1"/>
</dbReference>
<evidence type="ECO:0000256" key="1">
    <source>
        <dbReference type="ARBA" id="ARBA00005417"/>
    </source>
</evidence>
<comment type="caution">
    <text evidence="8">The sequence shown here is derived from an EMBL/GenBank/DDBJ whole genome shotgun (WGS) entry which is preliminary data.</text>
</comment>
<dbReference type="PROSITE" id="PS50893">
    <property type="entry name" value="ABC_TRANSPORTER_2"/>
    <property type="match status" value="1"/>
</dbReference>
<dbReference type="InterPro" id="IPR002645">
    <property type="entry name" value="STAS_dom"/>
</dbReference>
<evidence type="ECO:0000256" key="2">
    <source>
        <dbReference type="ARBA" id="ARBA00022448"/>
    </source>
</evidence>
<feature type="domain" description="STAS" evidence="6">
    <location>
        <begin position="102"/>
        <end position="212"/>
    </location>
</feature>
<keyword evidence="3" id="KW-0547">Nucleotide-binding</keyword>
<dbReference type="Proteomes" id="UP000823935">
    <property type="component" value="Unassembled WGS sequence"/>
</dbReference>
<organism evidence="8 9">
    <name type="scientific">Candidatus Limivivens intestinipullorum</name>
    <dbReference type="NCBI Taxonomy" id="2840858"/>
    <lineage>
        <taxon>Bacteria</taxon>
        <taxon>Bacillati</taxon>
        <taxon>Bacillota</taxon>
        <taxon>Clostridia</taxon>
        <taxon>Lachnospirales</taxon>
        <taxon>Lachnospiraceae</taxon>
        <taxon>Lachnospiraceae incertae sedis</taxon>
        <taxon>Candidatus Limivivens</taxon>
    </lineage>
</organism>
<dbReference type="EMBL" id="DVIQ01000025">
    <property type="protein sequence ID" value="HIS30933.1"/>
    <property type="molecule type" value="Genomic_DNA"/>
</dbReference>
<protein>
    <submittedName>
        <fullName evidence="8">ABC transporter ATP-binding protein</fullName>
    </submittedName>
</protein>
<dbReference type="InterPro" id="IPR017871">
    <property type="entry name" value="ABC_transporter-like_CS"/>
</dbReference>
<dbReference type="Pfam" id="PF00005">
    <property type="entry name" value="ABC_tran"/>
    <property type="match status" value="1"/>
</dbReference>
<evidence type="ECO:0000256" key="3">
    <source>
        <dbReference type="ARBA" id="ARBA00022741"/>
    </source>
</evidence>
<feature type="region of interest" description="Disordered" evidence="5">
    <location>
        <begin position="315"/>
        <end position="342"/>
    </location>
</feature>
<dbReference type="InterPro" id="IPR003593">
    <property type="entry name" value="AAA+_ATPase"/>
</dbReference>
<keyword evidence="4 8" id="KW-0067">ATP-binding</keyword>
<reference evidence="8" key="1">
    <citation type="submission" date="2020-10" db="EMBL/GenBank/DDBJ databases">
        <authorList>
            <person name="Gilroy R."/>
        </authorList>
    </citation>
    <scope>NUCLEOTIDE SEQUENCE</scope>
    <source>
        <strain evidence="8">CHK190-19873</strain>
    </source>
</reference>
<name>A0A9D1JJQ4_9FIRM</name>
<evidence type="ECO:0000259" key="7">
    <source>
        <dbReference type="PROSITE" id="PS50893"/>
    </source>
</evidence>
<dbReference type="AlphaFoldDB" id="A0A9D1JJQ4"/>
<comment type="similarity">
    <text evidence="1">Belongs to the ABC transporter superfamily.</text>
</comment>
<dbReference type="GO" id="GO:0005524">
    <property type="term" value="F:ATP binding"/>
    <property type="evidence" value="ECO:0007669"/>
    <property type="project" value="UniProtKB-KW"/>
</dbReference>
<dbReference type="CDD" id="cd03230">
    <property type="entry name" value="ABC_DR_subfamily_A"/>
    <property type="match status" value="1"/>
</dbReference>
<evidence type="ECO:0000313" key="8">
    <source>
        <dbReference type="EMBL" id="HIS30933.1"/>
    </source>
</evidence>
<accession>A0A9D1JJQ4</accession>
<evidence type="ECO:0000256" key="5">
    <source>
        <dbReference type="SAM" id="MobiDB-lite"/>
    </source>
</evidence>
<dbReference type="PANTHER" id="PTHR43335:SF4">
    <property type="entry name" value="ABC TRANSPORTER, ATP-BINDING PROTEIN"/>
    <property type="match status" value="1"/>
</dbReference>
<proteinExistence type="inferred from homology"/>
<evidence type="ECO:0000256" key="4">
    <source>
        <dbReference type="ARBA" id="ARBA00022840"/>
    </source>
</evidence>
<gene>
    <name evidence="8" type="ORF">IAB44_05200</name>
</gene>
<dbReference type="SMART" id="SM00382">
    <property type="entry name" value="AAA"/>
    <property type="match status" value="1"/>
</dbReference>
<dbReference type="InterPro" id="IPR027417">
    <property type="entry name" value="P-loop_NTPase"/>
</dbReference>
<dbReference type="GO" id="GO:0016887">
    <property type="term" value="F:ATP hydrolysis activity"/>
    <property type="evidence" value="ECO:0007669"/>
    <property type="project" value="InterPro"/>
</dbReference>
<keyword evidence="2" id="KW-0813">Transport</keyword>
<evidence type="ECO:0000313" key="9">
    <source>
        <dbReference type="Proteomes" id="UP000823935"/>
    </source>
</evidence>
<dbReference type="PROSITE" id="PS00211">
    <property type="entry name" value="ABC_TRANSPORTER_1"/>
    <property type="match status" value="1"/>
</dbReference>
<dbReference type="PANTHER" id="PTHR43335">
    <property type="entry name" value="ABC TRANSPORTER, ATP-BINDING PROTEIN"/>
    <property type="match status" value="1"/>
</dbReference>
<sequence length="342" mass="38265">MGQTEQTIIETVGLTKRYGAKIAVNKLNLRINQGEVFGLLGPNGAGKTTTILMLLGLTEPTSGKALINGMDCTRNPISIKRVVGYLPDNVGFYPDMTGRQNLRFTGRLNGLDEKEIEERIERLLDRVGMTEAGDQKTGTYSKGMKQRLGIADVLMKDPQIIIMDEPTLGIDPEGMRVLLKLMRELAQEDGRTLLISSHQLYQIQQVCDRVGIFVNGDLIACGKIEDLGKQVQKENHYTLEIQTSPCDDRLLAQIAKLPKIEKVEKEGERFSIQSLTDARKELTEFLGTNGYTILHMHQRGGDLDEIYRLYFEKAGQSDEDKSSEKNRGGRFGFGKGKKKRRG</sequence>
<dbReference type="InterPro" id="IPR003439">
    <property type="entry name" value="ABC_transporter-like_ATP-bd"/>
</dbReference>
<reference evidence="8" key="2">
    <citation type="journal article" date="2021" name="PeerJ">
        <title>Extensive microbial diversity within the chicken gut microbiome revealed by metagenomics and culture.</title>
        <authorList>
            <person name="Gilroy R."/>
            <person name="Ravi A."/>
            <person name="Getino M."/>
            <person name="Pursley I."/>
            <person name="Horton D.L."/>
            <person name="Alikhan N.F."/>
            <person name="Baker D."/>
            <person name="Gharbi K."/>
            <person name="Hall N."/>
            <person name="Watson M."/>
            <person name="Adriaenssens E.M."/>
            <person name="Foster-Nyarko E."/>
            <person name="Jarju S."/>
            <person name="Secka A."/>
            <person name="Antonio M."/>
            <person name="Oren A."/>
            <person name="Chaudhuri R.R."/>
            <person name="La Ragione R."/>
            <person name="Hildebrand F."/>
            <person name="Pallen M.J."/>
        </authorList>
    </citation>
    <scope>NUCLEOTIDE SEQUENCE</scope>
    <source>
        <strain evidence="8">CHK190-19873</strain>
    </source>
</reference>
<feature type="domain" description="ABC transporter" evidence="7">
    <location>
        <begin position="9"/>
        <end position="240"/>
    </location>
</feature>
<evidence type="ECO:0000259" key="6">
    <source>
        <dbReference type="PROSITE" id="PS50801"/>
    </source>
</evidence>
<dbReference type="SUPFAM" id="SSF52540">
    <property type="entry name" value="P-loop containing nucleoside triphosphate hydrolases"/>
    <property type="match status" value="1"/>
</dbReference>
<dbReference type="PROSITE" id="PS50801">
    <property type="entry name" value="STAS"/>
    <property type="match status" value="1"/>
</dbReference>
<feature type="compositionally biased region" description="Basic and acidic residues" evidence="5">
    <location>
        <begin position="315"/>
        <end position="327"/>
    </location>
</feature>